<reference evidence="8" key="1">
    <citation type="submission" date="2015-07" db="EMBL/GenBank/DDBJ databases">
        <title>Complete Genome of Thermincola ferriacetica strain Z-0001T.</title>
        <authorList>
            <person name="Lusk B."/>
            <person name="Badalamenti J.P."/>
            <person name="Parameswaran P."/>
            <person name="Bond D.R."/>
            <person name="Torres C.I."/>
        </authorList>
    </citation>
    <scope>NUCLEOTIDE SEQUENCE [LARGE SCALE GENOMIC DNA]</scope>
    <source>
        <strain evidence="8">Z-0001</strain>
    </source>
</reference>
<dbReference type="GO" id="GO:0009117">
    <property type="term" value="P:nucleotide metabolic process"/>
    <property type="evidence" value="ECO:0007669"/>
    <property type="project" value="UniProtKB-KW"/>
</dbReference>
<accession>A0A0L6W3A7</accession>
<proteinExistence type="inferred from homology"/>
<dbReference type="AlphaFoldDB" id="A0A0L6W3A7"/>
<protein>
    <recommendedName>
        <fullName evidence="6">dTTP/UTP pyrophosphatase</fullName>
        <shortName evidence="6">dTTPase/UTPase</shortName>
        <ecNumber evidence="6">3.6.1.9</ecNumber>
    </recommendedName>
    <alternativeName>
        <fullName evidence="6">Nucleoside triphosphate pyrophosphatase</fullName>
    </alternativeName>
    <alternativeName>
        <fullName evidence="6">Nucleotide pyrophosphatase</fullName>
        <shortName evidence="6">Nucleotide PPase</shortName>
    </alternativeName>
</protein>
<dbReference type="SUPFAM" id="SSF52972">
    <property type="entry name" value="ITPase-like"/>
    <property type="match status" value="1"/>
</dbReference>
<dbReference type="EMBL" id="LGTE01000011">
    <property type="protein sequence ID" value="KNZ69569.1"/>
    <property type="molecule type" value="Genomic_DNA"/>
</dbReference>
<feature type="active site" description="Proton acceptor" evidence="6">
    <location>
        <position position="69"/>
    </location>
</feature>
<dbReference type="FunFam" id="3.90.950.10:FF:000005">
    <property type="entry name" value="7-methyl-GTP pyrophosphatase"/>
    <property type="match status" value="1"/>
</dbReference>
<dbReference type="NCBIfam" id="TIGR00172">
    <property type="entry name" value="maf"/>
    <property type="match status" value="1"/>
</dbReference>
<organism evidence="7 8">
    <name type="scientific">Thermincola ferriacetica</name>
    <dbReference type="NCBI Taxonomy" id="281456"/>
    <lineage>
        <taxon>Bacteria</taxon>
        <taxon>Bacillati</taxon>
        <taxon>Bacillota</taxon>
        <taxon>Clostridia</taxon>
        <taxon>Eubacteriales</taxon>
        <taxon>Thermincolaceae</taxon>
        <taxon>Thermincola</taxon>
    </lineage>
</organism>
<dbReference type="PANTHER" id="PTHR43213">
    <property type="entry name" value="BIFUNCTIONAL DTTP/UTP PYROPHOSPHATASE/METHYLTRANSFERASE PROTEIN-RELATED"/>
    <property type="match status" value="1"/>
</dbReference>
<evidence type="ECO:0000256" key="4">
    <source>
        <dbReference type="ARBA" id="ARBA00022801"/>
    </source>
</evidence>
<comment type="catalytic activity">
    <reaction evidence="6">
        <text>dTTP + H2O = dTMP + diphosphate + H(+)</text>
        <dbReference type="Rhea" id="RHEA:28534"/>
        <dbReference type="ChEBI" id="CHEBI:15377"/>
        <dbReference type="ChEBI" id="CHEBI:15378"/>
        <dbReference type="ChEBI" id="CHEBI:33019"/>
        <dbReference type="ChEBI" id="CHEBI:37568"/>
        <dbReference type="ChEBI" id="CHEBI:63528"/>
        <dbReference type="EC" id="3.6.1.9"/>
    </reaction>
</comment>
<comment type="similarity">
    <text evidence="6">Belongs to the Maf family. YhdE subfamily.</text>
</comment>
<gene>
    <name evidence="7" type="ORF">Tfer_1814</name>
</gene>
<dbReference type="InterPro" id="IPR029001">
    <property type="entry name" value="ITPase-like_fam"/>
</dbReference>
<dbReference type="EC" id="3.6.1.9" evidence="6"/>
<evidence type="ECO:0000256" key="3">
    <source>
        <dbReference type="ARBA" id="ARBA00022490"/>
    </source>
</evidence>
<dbReference type="PANTHER" id="PTHR43213:SF5">
    <property type="entry name" value="BIFUNCTIONAL DTTP_UTP PYROPHOSPHATASE_METHYLTRANSFERASE PROTEIN-RELATED"/>
    <property type="match status" value="1"/>
</dbReference>
<dbReference type="Proteomes" id="UP000037175">
    <property type="component" value="Unassembled WGS sequence"/>
</dbReference>
<keyword evidence="4 6" id="KW-0378">Hydrolase</keyword>
<name>A0A0L6W3A7_9FIRM</name>
<evidence type="ECO:0000256" key="5">
    <source>
        <dbReference type="ARBA" id="ARBA00023080"/>
    </source>
</evidence>
<comment type="caution">
    <text evidence="7">The sequence shown here is derived from an EMBL/GenBank/DDBJ whole genome shotgun (WGS) entry which is preliminary data.</text>
</comment>
<dbReference type="HAMAP" id="MF_00528">
    <property type="entry name" value="Maf"/>
    <property type="match status" value="1"/>
</dbReference>
<dbReference type="GO" id="GO:0036218">
    <property type="term" value="F:dTTP diphosphatase activity"/>
    <property type="evidence" value="ECO:0007669"/>
    <property type="project" value="RHEA"/>
</dbReference>
<comment type="subcellular location">
    <subcellularLocation>
        <location evidence="2 6">Cytoplasm</location>
    </subcellularLocation>
</comment>
<evidence type="ECO:0000313" key="7">
    <source>
        <dbReference type="EMBL" id="KNZ69569.1"/>
    </source>
</evidence>
<evidence type="ECO:0000256" key="1">
    <source>
        <dbReference type="ARBA" id="ARBA00001968"/>
    </source>
</evidence>
<dbReference type="Pfam" id="PF02545">
    <property type="entry name" value="Maf"/>
    <property type="match status" value="1"/>
</dbReference>
<dbReference type="InterPro" id="IPR003697">
    <property type="entry name" value="Maf-like"/>
</dbReference>
<dbReference type="GO" id="GO:0005737">
    <property type="term" value="C:cytoplasm"/>
    <property type="evidence" value="ECO:0007669"/>
    <property type="project" value="UniProtKB-SubCell"/>
</dbReference>
<comment type="caution">
    <text evidence="6">Lacks conserved residue(s) required for the propagation of feature annotation.</text>
</comment>
<keyword evidence="3 6" id="KW-0963">Cytoplasm</keyword>
<dbReference type="Gene3D" id="3.90.950.10">
    <property type="match status" value="1"/>
</dbReference>
<feature type="site" description="Important for substrate specificity" evidence="6">
    <location>
        <position position="12"/>
    </location>
</feature>
<sequence>MKEIILASASPRRRELLDAVGLPYQVQVSAIDEKIPAAMTPADTAMNLALQKAQNVAGKFASGIVIGADTIVVLNGHVLGKPKDKTDAVNMLQALRGTTHQVITGLAVIDAEDGKTVQAFEETEVCFKNISDDDINAYVATGEPMDKAGAYGIQGLGGLFVAGIRGCYFNVVGLPIPLLAEILKGFGVDILRFRKDNNREGV</sequence>
<evidence type="ECO:0000313" key="8">
    <source>
        <dbReference type="Proteomes" id="UP000037175"/>
    </source>
</evidence>
<dbReference type="PIRSF" id="PIRSF006305">
    <property type="entry name" value="Maf"/>
    <property type="match status" value="1"/>
</dbReference>
<dbReference type="GO" id="GO:0036221">
    <property type="term" value="F:UTP diphosphatase activity"/>
    <property type="evidence" value="ECO:0007669"/>
    <property type="project" value="RHEA"/>
</dbReference>
<dbReference type="PATRIC" id="fig|281456.6.peg.1910"/>
<dbReference type="CDD" id="cd00555">
    <property type="entry name" value="Maf"/>
    <property type="match status" value="1"/>
</dbReference>
<keyword evidence="8" id="KW-1185">Reference proteome</keyword>
<evidence type="ECO:0000256" key="2">
    <source>
        <dbReference type="ARBA" id="ARBA00004496"/>
    </source>
</evidence>
<comment type="catalytic activity">
    <reaction evidence="6">
        <text>UTP + H2O = UMP + diphosphate + H(+)</text>
        <dbReference type="Rhea" id="RHEA:29395"/>
        <dbReference type="ChEBI" id="CHEBI:15377"/>
        <dbReference type="ChEBI" id="CHEBI:15378"/>
        <dbReference type="ChEBI" id="CHEBI:33019"/>
        <dbReference type="ChEBI" id="CHEBI:46398"/>
        <dbReference type="ChEBI" id="CHEBI:57865"/>
        <dbReference type="EC" id="3.6.1.9"/>
    </reaction>
</comment>
<evidence type="ECO:0000256" key="6">
    <source>
        <dbReference type="HAMAP-Rule" id="MF_00528"/>
    </source>
</evidence>
<comment type="function">
    <text evidence="6">Nucleoside triphosphate pyrophosphatase that hydrolyzes dTTP and UTP. May have a dual role in cell division arrest and in preventing the incorporation of modified nucleotides into cellular nucleic acids.</text>
</comment>
<comment type="cofactor">
    <cofactor evidence="1 6">
        <name>a divalent metal cation</name>
        <dbReference type="ChEBI" id="CHEBI:60240"/>
    </cofactor>
</comment>
<keyword evidence="5 6" id="KW-0546">Nucleotide metabolism</keyword>
<dbReference type="RefSeq" id="WP_052218069.1">
    <property type="nucleotide sequence ID" value="NZ_LGTE01000011.1"/>
</dbReference>
<feature type="site" description="Important for substrate specificity" evidence="6">
    <location>
        <position position="154"/>
    </location>
</feature>
<feature type="site" description="Important for substrate specificity" evidence="6">
    <location>
        <position position="70"/>
    </location>
</feature>